<dbReference type="Proteomes" id="UP000809273">
    <property type="component" value="Unassembled WGS sequence"/>
</dbReference>
<evidence type="ECO:0000313" key="4">
    <source>
        <dbReference type="Proteomes" id="UP000809273"/>
    </source>
</evidence>
<keyword evidence="2" id="KW-0456">Lyase</keyword>
<evidence type="ECO:0000313" key="3">
    <source>
        <dbReference type="EMBL" id="MBN1573569.1"/>
    </source>
</evidence>
<dbReference type="PANTHER" id="PTHR36566:SF1">
    <property type="entry name" value="PYRIDINIUM-3,5-BISTHIOCARBOXYLIC ACID MONONUCLEOTIDE NICKEL INSERTION PROTEIN"/>
    <property type="match status" value="1"/>
</dbReference>
<reference evidence="3" key="2">
    <citation type="submission" date="2021-01" db="EMBL/GenBank/DDBJ databases">
        <authorList>
            <person name="Hahn C.R."/>
            <person name="Youssef N.H."/>
            <person name="Elshahed M."/>
        </authorList>
    </citation>
    <scope>NUCLEOTIDE SEQUENCE</scope>
    <source>
        <strain evidence="3">Zod_Metabat.24</strain>
    </source>
</reference>
<dbReference type="Gene3D" id="3.30.70.1380">
    <property type="entry name" value="Transcriptional regulatory protein pf0864 domain like"/>
    <property type="match status" value="1"/>
</dbReference>
<organism evidence="3 4">
    <name type="scientific">Candidatus Zymogenus saltonus</name>
    <dbReference type="NCBI Taxonomy" id="2844893"/>
    <lineage>
        <taxon>Bacteria</taxon>
        <taxon>Deltaproteobacteria</taxon>
        <taxon>Candidatus Zymogenia</taxon>
        <taxon>Candidatus Zymogeniales</taxon>
        <taxon>Candidatus Zymogenaceae</taxon>
        <taxon>Candidatus Zymogenus</taxon>
    </lineage>
</organism>
<dbReference type="GO" id="GO:0016151">
    <property type="term" value="F:nickel cation binding"/>
    <property type="evidence" value="ECO:0007669"/>
    <property type="project" value="UniProtKB-UniRule"/>
</dbReference>
<name>A0A9D8KG63_9DELT</name>
<dbReference type="GO" id="GO:0016829">
    <property type="term" value="F:lyase activity"/>
    <property type="evidence" value="ECO:0007669"/>
    <property type="project" value="UniProtKB-UniRule"/>
</dbReference>
<dbReference type="PANTHER" id="PTHR36566">
    <property type="entry name" value="NICKEL INSERTION PROTEIN-RELATED"/>
    <property type="match status" value="1"/>
</dbReference>
<evidence type="ECO:0000256" key="1">
    <source>
        <dbReference type="ARBA" id="ARBA00022596"/>
    </source>
</evidence>
<dbReference type="NCBIfam" id="TIGR00299">
    <property type="entry name" value="nickel pincer cofactor biosynthesis protein LarC"/>
    <property type="match status" value="1"/>
</dbReference>
<accession>A0A9D8KG63</accession>
<protein>
    <recommendedName>
        <fullName evidence="2">Putative nickel insertion protein</fullName>
    </recommendedName>
</protein>
<dbReference type="HAMAP" id="MF_01074">
    <property type="entry name" value="LarC"/>
    <property type="match status" value="1"/>
</dbReference>
<proteinExistence type="inferred from homology"/>
<comment type="caution">
    <text evidence="3">The sequence shown here is derived from an EMBL/GenBank/DDBJ whole genome shotgun (WGS) entry which is preliminary data.</text>
</comment>
<dbReference type="AlphaFoldDB" id="A0A9D8KG63"/>
<gene>
    <name evidence="3" type="primary">larC</name>
    <name evidence="3" type="ORF">JW984_10275</name>
</gene>
<keyword evidence="1 2" id="KW-0533">Nickel</keyword>
<reference evidence="3" key="1">
    <citation type="journal article" date="2021" name="Environ. Microbiol.">
        <title>Genomic characterization of three novel Desulfobacterota classes expand the metabolic and phylogenetic diversity of the phylum.</title>
        <authorList>
            <person name="Murphy C.L."/>
            <person name="Biggerstaff J."/>
            <person name="Eichhorn A."/>
            <person name="Ewing E."/>
            <person name="Shahan R."/>
            <person name="Soriano D."/>
            <person name="Stewart S."/>
            <person name="VanMol K."/>
            <person name="Walker R."/>
            <person name="Walters P."/>
            <person name="Elshahed M.S."/>
            <person name="Youssef N.H."/>
        </authorList>
    </citation>
    <scope>NUCLEOTIDE SEQUENCE</scope>
    <source>
        <strain evidence="3">Zod_Metabat.24</strain>
    </source>
</reference>
<dbReference type="Pfam" id="PF01969">
    <property type="entry name" value="Ni_insertion"/>
    <property type="match status" value="1"/>
</dbReference>
<evidence type="ECO:0000256" key="2">
    <source>
        <dbReference type="HAMAP-Rule" id="MF_01074"/>
    </source>
</evidence>
<dbReference type="InterPro" id="IPR002822">
    <property type="entry name" value="Ni_insertion"/>
</dbReference>
<sequence length="410" mass="44891">MGKIVYIDTFSGISGDMLLGALIDAGFNVEGLKEEIDRMGIGAELHVERIKRGSVDAVDFKVSYDREKEKSRDYRSIRGMLEEKMSPCIGKDIALEIFAILAEAEAKVHGIDVEDVHFHEVGAVDSIVDIVGAGLGLGSLKPTKFISGPVPLGSGFVDTRHGKLPVPAPATMELLKGIPVRKTDVLGELVTPTGAAVLKAVVDDFGGITDMVVEEIGYGAGDKVFKYSNGDSAPPNLLRLIVGAEGTTAFQNTYYEDEVIVVTTNIDDMNPQFYEPLTERLFEAGALDVTLAPLIMKKGRPGTELTVMMEPKDCLKMTKIVLSESTTSGVRYRRERRLKLKRWIEEVGTSLGPVKVKFTSDTKNKLFGAHPEYEDIKAISQKSGLPVKEVYRIVIIDLERNKKGRAEMVK</sequence>
<dbReference type="Gene3D" id="3.10.20.300">
    <property type="entry name" value="mk0293 like domain"/>
    <property type="match status" value="1"/>
</dbReference>
<comment type="similarity">
    <text evidence="2">Belongs to the LarC family.</text>
</comment>
<dbReference type="EMBL" id="JAFGIX010000052">
    <property type="protein sequence ID" value="MBN1573569.1"/>
    <property type="molecule type" value="Genomic_DNA"/>
</dbReference>